<dbReference type="PRINTS" id="PR00385">
    <property type="entry name" value="P450"/>
</dbReference>
<dbReference type="SUPFAM" id="SSF48264">
    <property type="entry name" value="Cytochrome P450"/>
    <property type="match status" value="1"/>
</dbReference>
<dbReference type="PANTHER" id="PTHR24305:SF166">
    <property type="entry name" value="CYTOCHROME P450 12A4, MITOCHONDRIAL-RELATED"/>
    <property type="match status" value="1"/>
</dbReference>
<evidence type="ECO:0000256" key="2">
    <source>
        <dbReference type="ARBA" id="ARBA00010617"/>
    </source>
</evidence>
<dbReference type="PRINTS" id="PR00463">
    <property type="entry name" value="EP450I"/>
</dbReference>
<gene>
    <name evidence="6" type="ORF">ENP09_01485</name>
    <name evidence="5" type="ORF">ENP73_08085</name>
</gene>
<evidence type="ECO:0000256" key="4">
    <source>
        <dbReference type="RuleBase" id="RU000461"/>
    </source>
</evidence>
<evidence type="ECO:0000313" key="5">
    <source>
        <dbReference type="EMBL" id="HEH82911.1"/>
    </source>
</evidence>
<protein>
    <submittedName>
        <fullName evidence="5">Cytochrome P450</fullName>
    </submittedName>
</protein>
<dbReference type="GO" id="GO:0016705">
    <property type="term" value="F:oxidoreductase activity, acting on paired donors, with incorporation or reduction of molecular oxygen"/>
    <property type="evidence" value="ECO:0007669"/>
    <property type="project" value="InterPro"/>
</dbReference>
<dbReference type="InterPro" id="IPR002401">
    <property type="entry name" value="Cyt_P450_E_grp-I"/>
</dbReference>
<proteinExistence type="inferred from homology"/>
<dbReference type="GO" id="GO:0004497">
    <property type="term" value="F:monooxygenase activity"/>
    <property type="evidence" value="ECO:0007669"/>
    <property type="project" value="UniProtKB-KW"/>
</dbReference>
<dbReference type="PROSITE" id="PS00086">
    <property type="entry name" value="CYTOCHROME_P450"/>
    <property type="match status" value="1"/>
</dbReference>
<accession>A0A7C2GGF7</accession>
<dbReference type="GO" id="GO:0020037">
    <property type="term" value="F:heme binding"/>
    <property type="evidence" value="ECO:0007669"/>
    <property type="project" value="InterPro"/>
</dbReference>
<dbReference type="InterPro" id="IPR017972">
    <property type="entry name" value="Cyt_P450_CS"/>
</dbReference>
<evidence type="ECO:0000313" key="6">
    <source>
        <dbReference type="EMBL" id="HEO41565.1"/>
    </source>
</evidence>
<evidence type="ECO:0000256" key="1">
    <source>
        <dbReference type="ARBA" id="ARBA00001971"/>
    </source>
</evidence>
<dbReference type="Pfam" id="PF00067">
    <property type="entry name" value="p450"/>
    <property type="match status" value="1"/>
</dbReference>
<keyword evidence="3 4" id="KW-0479">Metal-binding</keyword>
<dbReference type="EMBL" id="DSKL01000314">
    <property type="protein sequence ID" value="HEH82911.1"/>
    <property type="molecule type" value="Genomic_DNA"/>
</dbReference>
<dbReference type="Gene3D" id="1.10.630.10">
    <property type="entry name" value="Cytochrome P450"/>
    <property type="match status" value="1"/>
</dbReference>
<organism evidence="5">
    <name type="scientific">Thermus islandicus</name>
    <dbReference type="NCBI Taxonomy" id="540988"/>
    <lineage>
        <taxon>Bacteria</taxon>
        <taxon>Thermotogati</taxon>
        <taxon>Deinococcota</taxon>
        <taxon>Deinococci</taxon>
        <taxon>Thermales</taxon>
        <taxon>Thermaceae</taxon>
        <taxon>Thermus</taxon>
    </lineage>
</organism>
<comment type="caution">
    <text evidence="5">The sequence shown here is derived from an EMBL/GenBank/DDBJ whole genome shotgun (WGS) entry which is preliminary data.</text>
</comment>
<keyword evidence="4" id="KW-0560">Oxidoreductase</keyword>
<keyword evidence="3 4" id="KW-0408">Iron</keyword>
<sequence>MTATLDLRQALPDLRRLRDDPLETLLAWGRAHPRLRLPLPGFPLLLVFDPKGVEGVLLGAESKATFQYQELARLTGKGLLTDFGPSWKEARKALKDPFLPKSVLAYAPLWQEEAEGFFAPWRAGEVRDLAREMLRLSLRFLGRALWGKPLPEGLAELALKALERAVQRMQNPFTRLNLLAEGAFQRWKRALEREATGLVHTPPLAHLPRERALAEAKTLLIAGHETTGSALTWALYLLAQRPEHQERVAKDPAFARAAFHEALRLYPPAWLLTRKAESPLDLPGERVAAGTTLVLSPYVTHRLAFPQGEAFLPERFLEGPAIPSGRYFPFGVGQRLCLGRDFALLEGEVALTAFFRRFRLNPLPEPGVHAGVTLWPKGGLPARLEAA</sequence>
<dbReference type="InterPro" id="IPR036396">
    <property type="entry name" value="Cyt_P450_sf"/>
</dbReference>
<reference evidence="5" key="1">
    <citation type="journal article" date="2020" name="mSystems">
        <title>Genome- and Community-Level Interaction Insights into Carbon Utilization and Element Cycling Functions of Hydrothermarchaeota in Hydrothermal Sediment.</title>
        <authorList>
            <person name="Zhou Z."/>
            <person name="Liu Y."/>
            <person name="Xu W."/>
            <person name="Pan J."/>
            <person name="Luo Z.H."/>
            <person name="Li M."/>
        </authorList>
    </citation>
    <scope>NUCLEOTIDE SEQUENCE [LARGE SCALE GENOMIC DNA]</scope>
    <source>
        <strain evidence="6">SpSt-189</strain>
        <strain evidence="5">SpSt-246</strain>
    </source>
</reference>
<dbReference type="InterPro" id="IPR050121">
    <property type="entry name" value="Cytochrome_P450_monoxygenase"/>
</dbReference>
<name>A0A7C2GGF7_9DEIN</name>
<keyword evidence="3 4" id="KW-0349">Heme</keyword>
<dbReference type="AlphaFoldDB" id="A0A7C2GGF7"/>
<evidence type="ECO:0000256" key="3">
    <source>
        <dbReference type="PIRSR" id="PIRSR602401-1"/>
    </source>
</evidence>
<dbReference type="EMBL" id="DSHZ01000078">
    <property type="protein sequence ID" value="HEO41565.1"/>
    <property type="molecule type" value="Genomic_DNA"/>
</dbReference>
<feature type="binding site" description="axial binding residue" evidence="3">
    <location>
        <position position="337"/>
    </location>
    <ligand>
        <name>heme</name>
        <dbReference type="ChEBI" id="CHEBI:30413"/>
    </ligand>
    <ligandPart>
        <name>Fe</name>
        <dbReference type="ChEBI" id="CHEBI:18248"/>
    </ligandPart>
</feature>
<dbReference type="PANTHER" id="PTHR24305">
    <property type="entry name" value="CYTOCHROME P450"/>
    <property type="match status" value="1"/>
</dbReference>
<dbReference type="InterPro" id="IPR001128">
    <property type="entry name" value="Cyt_P450"/>
</dbReference>
<keyword evidence="4" id="KW-0503">Monooxygenase</keyword>
<comment type="similarity">
    <text evidence="2 4">Belongs to the cytochrome P450 family.</text>
</comment>
<dbReference type="GO" id="GO:0005506">
    <property type="term" value="F:iron ion binding"/>
    <property type="evidence" value="ECO:0007669"/>
    <property type="project" value="InterPro"/>
</dbReference>
<comment type="cofactor">
    <cofactor evidence="1 3">
        <name>heme</name>
        <dbReference type="ChEBI" id="CHEBI:30413"/>
    </cofactor>
</comment>